<name>A0A4R4WXK3_9ACTN</name>
<keyword evidence="3" id="KW-1185">Reference proteome</keyword>
<evidence type="ECO:0000313" key="3">
    <source>
        <dbReference type="Proteomes" id="UP000294543"/>
    </source>
</evidence>
<dbReference type="InterPro" id="IPR001646">
    <property type="entry name" value="5peptide_repeat"/>
</dbReference>
<feature type="domain" description="DinB-like" evidence="1">
    <location>
        <begin position="111"/>
        <end position="254"/>
    </location>
</feature>
<dbReference type="SUPFAM" id="SSF109854">
    <property type="entry name" value="DinB/YfiT-like putative metalloenzymes"/>
    <property type="match status" value="1"/>
</dbReference>
<dbReference type="Pfam" id="PF12867">
    <property type="entry name" value="DinB_2"/>
    <property type="match status" value="1"/>
</dbReference>
<organism evidence="2 3">
    <name type="scientific">Nonomuraea diastatica</name>
    <dbReference type="NCBI Taxonomy" id="1848329"/>
    <lineage>
        <taxon>Bacteria</taxon>
        <taxon>Bacillati</taxon>
        <taxon>Actinomycetota</taxon>
        <taxon>Actinomycetes</taxon>
        <taxon>Streptosporangiales</taxon>
        <taxon>Streptosporangiaceae</taxon>
        <taxon>Nonomuraea</taxon>
    </lineage>
</organism>
<dbReference type="Proteomes" id="UP000294543">
    <property type="component" value="Unassembled WGS sequence"/>
</dbReference>
<dbReference type="SUPFAM" id="SSF141571">
    <property type="entry name" value="Pentapeptide repeat-like"/>
    <property type="match status" value="1"/>
</dbReference>
<sequence length="266" mass="30464">MTEFHEQDLTGARFERVNLRHATFTHVSLNDAGMRAVDLRGAQIRGAMFNASRWRGVELVDVEISGELKNVVVNGVDIAPLVEAELDRRMPEREKMRPGDGDGFREAWAILERLWEGTVARARTFPEAAPHRGVDDEWSFIQTLRHLNFASAAWVGRMILGDASPWHPLDLPWDEASGWDGILRERDARPSLDEVLAVRRERQAMVRRVMESLTDEHLASKVTCTEPGWPRMENVPFKGCLDTVLTEEWEHRLYAERDLTALEKED</sequence>
<dbReference type="InterPro" id="IPR024775">
    <property type="entry name" value="DinB-like"/>
</dbReference>
<proteinExistence type="predicted"/>
<dbReference type="OrthoDB" id="3542438at2"/>
<comment type="caution">
    <text evidence="2">The sequence shown here is derived from an EMBL/GenBank/DDBJ whole genome shotgun (WGS) entry which is preliminary data.</text>
</comment>
<evidence type="ECO:0000313" key="2">
    <source>
        <dbReference type="EMBL" id="TDD22471.1"/>
    </source>
</evidence>
<reference evidence="2 3" key="1">
    <citation type="submission" date="2019-03" db="EMBL/GenBank/DDBJ databases">
        <title>Draft genome sequences of novel Actinobacteria.</title>
        <authorList>
            <person name="Sahin N."/>
            <person name="Ay H."/>
            <person name="Saygin H."/>
        </authorList>
    </citation>
    <scope>NUCLEOTIDE SEQUENCE [LARGE SCALE GENOMIC DNA]</scope>
    <source>
        <strain evidence="2 3">KC712</strain>
    </source>
</reference>
<dbReference type="AlphaFoldDB" id="A0A4R4WXK3"/>
<evidence type="ECO:0000259" key="1">
    <source>
        <dbReference type="Pfam" id="PF12867"/>
    </source>
</evidence>
<dbReference type="EMBL" id="SMKP01000025">
    <property type="protein sequence ID" value="TDD22471.1"/>
    <property type="molecule type" value="Genomic_DNA"/>
</dbReference>
<gene>
    <name evidence="2" type="ORF">E1294_11655</name>
</gene>
<accession>A0A4R4WXK3</accession>
<dbReference type="Pfam" id="PF00805">
    <property type="entry name" value="Pentapeptide"/>
    <property type="match status" value="1"/>
</dbReference>
<dbReference type="Gene3D" id="1.20.120.450">
    <property type="entry name" value="dinb family like domain"/>
    <property type="match status" value="1"/>
</dbReference>
<dbReference type="Gene3D" id="2.160.20.80">
    <property type="entry name" value="E3 ubiquitin-protein ligase SopA"/>
    <property type="match status" value="1"/>
</dbReference>
<dbReference type="InterPro" id="IPR034660">
    <property type="entry name" value="DinB/YfiT-like"/>
</dbReference>
<dbReference type="RefSeq" id="WP_132507694.1">
    <property type="nucleotide sequence ID" value="NZ_SMKP01000025.1"/>
</dbReference>
<protein>
    <submittedName>
        <fullName evidence="2">DinB family protein</fullName>
    </submittedName>
</protein>